<gene>
    <name evidence="2" type="ORF">APUU_12215S</name>
</gene>
<reference evidence="2" key="1">
    <citation type="submission" date="2021-01" db="EMBL/GenBank/DDBJ databases">
        <authorList>
            <consortium name="Aspergillus puulaauensis MK2 genome sequencing consortium"/>
            <person name="Kazuki M."/>
            <person name="Futagami T."/>
        </authorList>
    </citation>
    <scope>NUCLEOTIDE SEQUENCE</scope>
    <source>
        <strain evidence="2">MK2</strain>
    </source>
</reference>
<dbReference type="AlphaFoldDB" id="A0A7R7XDF8"/>
<dbReference type="EMBL" id="AP024443">
    <property type="protein sequence ID" value="BCS19387.1"/>
    <property type="molecule type" value="Genomic_DNA"/>
</dbReference>
<evidence type="ECO:0000256" key="1">
    <source>
        <dbReference type="SAM" id="MobiDB-lite"/>
    </source>
</evidence>
<dbReference type="GeneID" id="64969392"/>
<sequence>MEAKQREWLAVSPHNQAKEPQLKQGSPPLNVSALTHLNQYETCGLRRSEGVYIAKLDSHPCQMPHLSVPGFTASLCHSSCFQVMELLLPIRLIFCTKLSPHSAGGAVF</sequence>
<proteinExistence type="predicted"/>
<protein>
    <submittedName>
        <fullName evidence="2">Uncharacterized protein</fullName>
    </submittedName>
</protein>
<dbReference type="KEGG" id="apuu:APUU_12215S"/>
<organism evidence="2 3">
    <name type="scientific">Aspergillus puulaauensis</name>
    <dbReference type="NCBI Taxonomy" id="1220207"/>
    <lineage>
        <taxon>Eukaryota</taxon>
        <taxon>Fungi</taxon>
        <taxon>Dikarya</taxon>
        <taxon>Ascomycota</taxon>
        <taxon>Pezizomycotina</taxon>
        <taxon>Eurotiomycetes</taxon>
        <taxon>Eurotiomycetidae</taxon>
        <taxon>Eurotiales</taxon>
        <taxon>Aspergillaceae</taxon>
        <taxon>Aspergillus</taxon>
    </lineage>
</organism>
<feature type="region of interest" description="Disordered" evidence="1">
    <location>
        <begin position="1"/>
        <end position="28"/>
    </location>
</feature>
<evidence type="ECO:0000313" key="2">
    <source>
        <dbReference type="EMBL" id="BCS19387.1"/>
    </source>
</evidence>
<reference evidence="2" key="2">
    <citation type="submission" date="2021-02" db="EMBL/GenBank/DDBJ databases">
        <title>Aspergillus puulaauensis MK2 genome sequence.</title>
        <authorList>
            <person name="Futagami T."/>
            <person name="Mori K."/>
            <person name="Kadooka C."/>
            <person name="Tanaka T."/>
        </authorList>
    </citation>
    <scope>NUCLEOTIDE SEQUENCE</scope>
    <source>
        <strain evidence="2">MK2</strain>
    </source>
</reference>
<keyword evidence="3" id="KW-1185">Reference proteome</keyword>
<evidence type="ECO:0000313" key="3">
    <source>
        <dbReference type="Proteomes" id="UP000654913"/>
    </source>
</evidence>
<dbReference type="RefSeq" id="XP_041551581.1">
    <property type="nucleotide sequence ID" value="XM_041698392.1"/>
</dbReference>
<name>A0A7R7XDF8_9EURO</name>
<dbReference type="Proteomes" id="UP000654913">
    <property type="component" value="Chromosome 1"/>
</dbReference>
<accession>A0A7R7XDF8</accession>